<dbReference type="EMBL" id="JAVLSF010000176">
    <property type="protein sequence ID" value="MDR9777775.1"/>
    <property type="molecule type" value="Genomic_DNA"/>
</dbReference>
<evidence type="ECO:0000256" key="1">
    <source>
        <dbReference type="SAM" id="SignalP"/>
    </source>
</evidence>
<gene>
    <name evidence="2" type="ORF">RJJ65_35155</name>
</gene>
<evidence type="ECO:0000313" key="2">
    <source>
        <dbReference type="EMBL" id="MDR9777775.1"/>
    </source>
</evidence>
<organism evidence="2 3">
    <name type="scientific">Rhizobium hidalgonense</name>
    <dbReference type="NCBI Taxonomy" id="1538159"/>
    <lineage>
        <taxon>Bacteria</taxon>
        <taxon>Pseudomonadati</taxon>
        <taxon>Pseudomonadota</taxon>
        <taxon>Alphaproteobacteria</taxon>
        <taxon>Hyphomicrobiales</taxon>
        <taxon>Rhizobiaceae</taxon>
        <taxon>Rhizobium/Agrobacterium group</taxon>
        <taxon>Rhizobium</taxon>
    </lineage>
</organism>
<comment type="caution">
    <text evidence="2">The sequence shown here is derived from an EMBL/GenBank/DDBJ whole genome shotgun (WGS) entry which is preliminary data.</text>
</comment>
<reference evidence="2" key="1">
    <citation type="submission" date="2023-04" db="EMBL/GenBank/DDBJ databases">
        <title>Genomic characterization of faba bean (Vicia faba) microsymbionts in Mexican soils.</title>
        <authorList>
            <person name="Rivera Orduna F.N."/>
            <person name="Guevara-Luna J."/>
            <person name="Yan J."/>
            <person name="Arroyo-Herrera I."/>
            <person name="Li Y."/>
            <person name="Vasquez-Murrieta M.S."/>
            <person name="Wang E.T."/>
        </authorList>
    </citation>
    <scope>NUCLEOTIDE SEQUENCE</scope>
    <source>
        <strain evidence="2">CH26</strain>
    </source>
</reference>
<dbReference type="Proteomes" id="UP001268610">
    <property type="component" value="Unassembled WGS sequence"/>
</dbReference>
<feature type="non-terminal residue" evidence="2">
    <location>
        <position position="116"/>
    </location>
</feature>
<dbReference type="AlphaFoldDB" id="A0AAJ2H1L1"/>
<proteinExistence type="predicted"/>
<dbReference type="RefSeq" id="WP_375166371.1">
    <property type="nucleotide sequence ID" value="NZ_JAVLSF010000176.1"/>
</dbReference>
<keyword evidence="1" id="KW-0732">Signal</keyword>
<accession>A0AAJ2H1L1</accession>
<feature type="chain" id="PRO_5042462724" description="Catalase" evidence="1">
    <location>
        <begin position="30"/>
        <end position="116"/>
    </location>
</feature>
<sequence length="116" mass="12593">MHKNSTVRPVYTVVKLVCFSTLVIGYSYAATATPTSQNTSSAVPMLSYPTADAQLGERLYPNEAMYSQQIGVELEKLIRKRDAGGVAQRDVHAKAHGCVKAQLTILDQIPANLKKG</sequence>
<feature type="signal peptide" evidence="1">
    <location>
        <begin position="1"/>
        <end position="29"/>
    </location>
</feature>
<protein>
    <recommendedName>
        <fullName evidence="4">Catalase</fullName>
    </recommendedName>
</protein>
<evidence type="ECO:0000313" key="3">
    <source>
        <dbReference type="Proteomes" id="UP001268610"/>
    </source>
</evidence>
<name>A0AAJ2H1L1_9HYPH</name>
<evidence type="ECO:0008006" key="4">
    <source>
        <dbReference type="Google" id="ProtNLM"/>
    </source>
</evidence>